<dbReference type="InterPro" id="IPR037175">
    <property type="entry name" value="KFase_sf"/>
</dbReference>
<dbReference type="EMBL" id="FMAU01000003">
    <property type="protein sequence ID" value="SCC18547.1"/>
    <property type="molecule type" value="Genomic_DNA"/>
</dbReference>
<dbReference type="EC" id="3.5.1.9" evidence="9"/>
<organism evidence="10 11">
    <name type="scientific">[Bacillus] enclensis</name>
    <dbReference type="NCBI Taxonomy" id="1402860"/>
    <lineage>
        <taxon>Bacteria</taxon>
        <taxon>Bacillati</taxon>
        <taxon>Bacillota</taxon>
        <taxon>Bacilli</taxon>
        <taxon>Bacillales</taxon>
        <taxon>Bacillaceae</taxon>
        <taxon>Rossellomorea</taxon>
    </lineage>
</organism>
<evidence type="ECO:0000256" key="3">
    <source>
        <dbReference type="ARBA" id="ARBA00022723"/>
    </source>
</evidence>
<dbReference type="UniPathway" id="UPA00333">
    <property type="reaction ID" value="UER00454"/>
</dbReference>
<protein>
    <recommendedName>
        <fullName evidence="9">Kynurenine formamidase</fullName>
        <shortName evidence="9">KFA</shortName>
        <shortName evidence="9">KFase</shortName>
        <ecNumber evidence="9">3.5.1.9</ecNumber>
    </recommendedName>
    <alternativeName>
        <fullName evidence="9">Arylformamidase</fullName>
    </alternativeName>
    <alternativeName>
        <fullName evidence="9">N-formylkynurenine formamidase</fullName>
        <shortName evidence="9">FKF</shortName>
    </alternativeName>
</protein>
<evidence type="ECO:0000256" key="2">
    <source>
        <dbReference type="ARBA" id="ARBA00011738"/>
    </source>
</evidence>
<comment type="function">
    <text evidence="1 9">Catalyzes the hydrolysis of N-formyl-L-kynurenine to L-kynurenine, the second step in the kynurenine pathway of tryptophan degradation.</text>
</comment>
<feature type="binding site" evidence="9">
    <location>
        <position position="51"/>
    </location>
    <ligand>
        <name>Zn(2+)</name>
        <dbReference type="ChEBI" id="CHEBI:29105"/>
        <label>1</label>
    </ligand>
</feature>
<evidence type="ECO:0000256" key="4">
    <source>
        <dbReference type="ARBA" id="ARBA00022801"/>
    </source>
</evidence>
<dbReference type="RefSeq" id="WP_058299024.1">
    <property type="nucleotide sequence ID" value="NZ_FMAU01000003.1"/>
</dbReference>
<accession>A0A0V8HG40</accession>
<dbReference type="SUPFAM" id="SSF102198">
    <property type="entry name" value="Putative cyclase"/>
    <property type="match status" value="1"/>
</dbReference>
<evidence type="ECO:0000256" key="8">
    <source>
        <dbReference type="ARBA" id="ARBA00060547"/>
    </source>
</evidence>
<feature type="binding site" evidence="9">
    <location>
        <position position="53"/>
    </location>
    <ligand>
        <name>Zn(2+)</name>
        <dbReference type="ChEBI" id="CHEBI:29105"/>
        <label>2</label>
    </ligand>
</feature>
<feature type="binding site" evidence="9">
    <location>
        <position position="170"/>
    </location>
    <ligand>
        <name>Zn(2+)</name>
        <dbReference type="ChEBI" id="CHEBI:29105"/>
        <label>2</label>
    </ligand>
</feature>
<reference evidence="11" key="1">
    <citation type="submission" date="2016-08" db="EMBL/GenBank/DDBJ databases">
        <authorList>
            <person name="Varghese N."/>
            <person name="Submissions Spin"/>
        </authorList>
    </citation>
    <scope>NUCLEOTIDE SEQUENCE [LARGE SCALE GENOMIC DNA]</scope>
    <source>
        <strain evidence="11">SGD-1123</strain>
    </source>
</reference>
<dbReference type="NCBIfam" id="TIGR03035">
    <property type="entry name" value="trp_arylform"/>
    <property type="match status" value="1"/>
</dbReference>
<keyword evidence="4 9" id="KW-0378">Hydrolase</keyword>
<keyword evidence="11" id="KW-1185">Reference proteome</keyword>
<evidence type="ECO:0000313" key="10">
    <source>
        <dbReference type="EMBL" id="SCC18547.1"/>
    </source>
</evidence>
<dbReference type="InterPro" id="IPR007325">
    <property type="entry name" value="KFase/CYL"/>
</dbReference>
<dbReference type="Gene3D" id="3.50.30.50">
    <property type="entry name" value="Putative cyclase"/>
    <property type="match status" value="1"/>
</dbReference>
<evidence type="ECO:0000256" key="9">
    <source>
        <dbReference type="HAMAP-Rule" id="MF_01969"/>
    </source>
</evidence>
<feature type="binding site" evidence="9">
    <location>
        <position position="17"/>
    </location>
    <ligand>
        <name>substrate</name>
    </ligand>
</feature>
<evidence type="ECO:0000256" key="5">
    <source>
        <dbReference type="ARBA" id="ARBA00022833"/>
    </source>
</evidence>
<keyword evidence="3 9" id="KW-0479">Metal-binding</keyword>
<dbReference type="FunFam" id="3.50.30.50:FF:000001">
    <property type="entry name" value="Kynurenine formamidase"/>
    <property type="match status" value="1"/>
</dbReference>
<dbReference type="AlphaFoldDB" id="A0A0V8HG40"/>
<comment type="pathway">
    <text evidence="8 9">Amino-acid degradation; L-tryptophan degradation via kynurenine pathway; L-kynurenine from L-tryptophan: step 2/2.</text>
</comment>
<feature type="binding site" evidence="9">
    <location>
        <position position="170"/>
    </location>
    <ligand>
        <name>Zn(2+)</name>
        <dbReference type="ChEBI" id="CHEBI:29105"/>
        <label>1</label>
    </ligand>
</feature>
<evidence type="ECO:0000256" key="1">
    <source>
        <dbReference type="ARBA" id="ARBA00002204"/>
    </source>
</evidence>
<evidence type="ECO:0000256" key="6">
    <source>
        <dbReference type="ARBA" id="ARBA00023079"/>
    </source>
</evidence>
<keyword evidence="5 9" id="KW-0862">Zinc</keyword>
<evidence type="ECO:0000256" key="7">
    <source>
        <dbReference type="ARBA" id="ARBA00048496"/>
    </source>
</evidence>
<dbReference type="GO" id="GO:0008270">
    <property type="term" value="F:zinc ion binding"/>
    <property type="evidence" value="ECO:0007669"/>
    <property type="project" value="UniProtKB-UniRule"/>
</dbReference>
<dbReference type="GO" id="GO:0004328">
    <property type="term" value="F:formamidase activity"/>
    <property type="evidence" value="ECO:0007669"/>
    <property type="project" value="InterPro"/>
</dbReference>
<gene>
    <name evidence="9" type="primary">kynB</name>
    <name evidence="10" type="ORF">GA0061094_2980</name>
</gene>
<dbReference type="Pfam" id="PF04199">
    <property type="entry name" value="Cyclase"/>
    <property type="match status" value="1"/>
</dbReference>
<dbReference type="Proteomes" id="UP000181997">
    <property type="component" value="Unassembled WGS sequence"/>
</dbReference>
<comment type="cofactor">
    <cofactor evidence="9">
        <name>Zn(2+)</name>
        <dbReference type="ChEBI" id="CHEBI:29105"/>
    </cofactor>
    <text evidence="9">Binds 2 zinc ions per subunit.</text>
</comment>
<keyword evidence="6 9" id="KW-0823">Tryptophan catabolism</keyword>
<sequence length="209" mass="22901">MKIIDITQPLHNDIPVWPGDTPFSFSLNWAMEDTGSVNVGQLNMSAHTGTHVDAPFHFRNDGRRILDLPLDRYIGPAVVVSAENAESLGPEHLSGIDLSGVEKVLFKTGAWKDLNAFPESIPPIQPELAPLLKEKGIHLIGVDLPSVDELDSKEMEAHHALTENDILILEGIVLNDVEPGYYDLYAMPLALRDGDGSPVRAVLIDREGK</sequence>
<dbReference type="OrthoDB" id="9796085at2"/>
<feature type="binding site" evidence="9">
    <location>
        <position position="158"/>
    </location>
    <ligand>
        <name>Zn(2+)</name>
        <dbReference type="ChEBI" id="CHEBI:29105"/>
        <label>2</label>
    </ligand>
</feature>
<feature type="binding site" evidence="9">
    <location>
        <position position="47"/>
    </location>
    <ligand>
        <name>Zn(2+)</name>
        <dbReference type="ChEBI" id="CHEBI:29105"/>
        <label>1</label>
    </ligand>
</feature>
<proteinExistence type="inferred from homology"/>
<dbReference type="GO" id="GO:0019441">
    <property type="term" value="P:L-tryptophan catabolic process to kynurenine"/>
    <property type="evidence" value="ECO:0007669"/>
    <property type="project" value="UniProtKB-UniRule"/>
</dbReference>
<dbReference type="InterPro" id="IPR017484">
    <property type="entry name" value="Kynurenine_formamidase_bac"/>
</dbReference>
<feature type="binding site" evidence="9">
    <location>
        <position position="53"/>
    </location>
    <ligand>
        <name>Zn(2+)</name>
        <dbReference type="ChEBI" id="CHEBI:29105"/>
        <label>1</label>
    </ligand>
</feature>
<name>A0A0V8HG40_9BACI</name>
<evidence type="ECO:0000313" key="11">
    <source>
        <dbReference type="Proteomes" id="UP000181997"/>
    </source>
</evidence>
<dbReference type="PANTHER" id="PTHR31118:SF32">
    <property type="entry name" value="KYNURENINE FORMAMIDASE"/>
    <property type="match status" value="1"/>
</dbReference>
<dbReference type="GO" id="GO:0004061">
    <property type="term" value="F:arylformamidase activity"/>
    <property type="evidence" value="ECO:0007669"/>
    <property type="project" value="UniProtKB-UniRule"/>
</dbReference>
<dbReference type="HAMAP" id="MF_01969">
    <property type="entry name" value="KynB"/>
    <property type="match status" value="1"/>
</dbReference>
<dbReference type="PANTHER" id="PTHR31118">
    <property type="entry name" value="CYCLASE-LIKE PROTEIN 2"/>
    <property type="match status" value="1"/>
</dbReference>
<feature type="active site" description="Proton donor/acceptor" evidence="9">
    <location>
        <position position="57"/>
    </location>
</feature>
<comment type="catalytic activity">
    <reaction evidence="7 9">
        <text>N-formyl-L-kynurenine + H2O = L-kynurenine + formate + H(+)</text>
        <dbReference type="Rhea" id="RHEA:13009"/>
        <dbReference type="ChEBI" id="CHEBI:15377"/>
        <dbReference type="ChEBI" id="CHEBI:15378"/>
        <dbReference type="ChEBI" id="CHEBI:15740"/>
        <dbReference type="ChEBI" id="CHEBI:57959"/>
        <dbReference type="ChEBI" id="CHEBI:58629"/>
        <dbReference type="EC" id="3.5.1.9"/>
    </reaction>
</comment>
<comment type="subunit">
    <text evidence="2 9">Homodimer.</text>
</comment>
<comment type="similarity">
    <text evidence="9">Belongs to the Cyclase 1 superfamily. KynB family.</text>
</comment>